<reference evidence="2" key="1">
    <citation type="submission" date="2022-08" db="EMBL/GenBank/DDBJ databases">
        <authorList>
            <person name="Vandamme P."/>
            <person name="Hettiarachchi A."/>
            <person name="Peeters C."/>
            <person name="Cnockaert M."/>
            <person name="Carlier A."/>
        </authorList>
    </citation>
    <scope>NUCLEOTIDE SEQUENCE</scope>
    <source>
        <strain evidence="2">LMG 31809</strain>
    </source>
</reference>
<dbReference type="RefSeq" id="WP_274942798.1">
    <property type="nucleotide sequence ID" value="NZ_JANWOI010000001.1"/>
</dbReference>
<sequence length="206" mass="22461">MIRSLRPSTAVILLSAVLLSACAGRDDRPRLDNVSLMNGPKLFSTASDFKERKQYREAAQGFSLMAGWGRGWEVAQYQLGVCLLAIADNPAANDSPKDLRREAFVWIKLAADSGNKSAQSRLALMLRDGIGISPDLQEAARYAILAEQGSGDIPLVRSAAEAEVSANLQQRLKPADWDEAKRLARNFSPIIQSARQPTPGTRPTKN</sequence>
<dbReference type="EMBL" id="JANWOI010000001">
    <property type="protein sequence ID" value="MDA5193104.1"/>
    <property type="molecule type" value="Genomic_DNA"/>
</dbReference>
<reference evidence="2" key="2">
    <citation type="journal article" date="2023" name="Syst. Appl. Microbiol.">
        <title>Govania unica gen. nov., sp. nov., a rare biosphere bacterium that represents a novel family in the class Alphaproteobacteria.</title>
        <authorList>
            <person name="Vandamme P."/>
            <person name="Peeters C."/>
            <person name="Hettiarachchi A."/>
            <person name="Cnockaert M."/>
            <person name="Carlier A."/>
        </authorList>
    </citation>
    <scope>NUCLEOTIDE SEQUENCE</scope>
    <source>
        <strain evidence="2">LMG 31809</strain>
    </source>
</reference>
<dbReference type="Gene3D" id="1.25.40.10">
    <property type="entry name" value="Tetratricopeptide repeat domain"/>
    <property type="match status" value="1"/>
</dbReference>
<evidence type="ECO:0000256" key="1">
    <source>
        <dbReference type="SAM" id="SignalP"/>
    </source>
</evidence>
<protein>
    <recommendedName>
        <fullName evidence="4">Sel1 repeat family protein</fullName>
    </recommendedName>
</protein>
<dbReference type="SMART" id="SM00671">
    <property type="entry name" value="SEL1"/>
    <property type="match status" value="2"/>
</dbReference>
<gene>
    <name evidence="2" type="ORF">NYP16_03935</name>
</gene>
<dbReference type="Proteomes" id="UP001141619">
    <property type="component" value="Unassembled WGS sequence"/>
</dbReference>
<keyword evidence="1" id="KW-0732">Signal</keyword>
<feature type="chain" id="PRO_5040920433" description="Sel1 repeat family protein" evidence="1">
    <location>
        <begin position="24"/>
        <end position="206"/>
    </location>
</feature>
<dbReference type="InterPro" id="IPR006597">
    <property type="entry name" value="Sel1-like"/>
</dbReference>
<keyword evidence="3" id="KW-1185">Reference proteome</keyword>
<dbReference type="InterPro" id="IPR011990">
    <property type="entry name" value="TPR-like_helical_dom_sf"/>
</dbReference>
<comment type="caution">
    <text evidence="2">The sequence shown here is derived from an EMBL/GenBank/DDBJ whole genome shotgun (WGS) entry which is preliminary data.</text>
</comment>
<dbReference type="SUPFAM" id="SSF81901">
    <property type="entry name" value="HCP-like"/>
    <property type="match status" value="1"/>
</dbReference>
<evidence type="ECO:0008006" key="4">
    <source>
        <dbReference type="Google" id="ProtNLM"/>
    </source>
</evidence>
<dbReference type="PROSITE" id="PS51257">
    <property type="entry name" value="PROKAR_LIPOPROTEIN"/>
    <property type="match status" value="1"/>
</dbReference>
<evidence type="ECO:0000313" key="2">
    <source>
        <dbReference type="EMBL" id="MDA5193104.1"/>
    </source>
</evidence>
<evidence type="ECO:0000313" key="3">
    <source>
        <dbReference type="Proteomes" id="UP001141619"/>
    </source>
</evidence>
<dbReference type="Pfam" id="PF08238">
    <property type="entry name" value="Sel1"/>
    <property type="match status" value="2"/>
</dbReference>
<dbReference type="AlphaFoldDB" id="A0A9X3TWY3"/>
<accession>A0A9X3TWY3</accession>
<feature type="signal peptide" evidence="1">
    <location>
        <begin position="1"/>
        <end position="23"/>
    </location>
</feature>
<proteinExistence type="predicted"/>
<organism evidence="2 3">
    <name type="scientific">Govanella unica</name>
    <dbReference type="NCBI Taxonomy" id="2975056"/>
    <lineage>
        <taxon>Bacteria</taxon>
        <taxon>Pseudomonadati</taxon>
        <taxon>Pseudomonadota</taxon>
        <taxon>Alphaproteobacteria</taxon>
        <taxon>Emcibacterales</taxon>
        <taxon>Govanellaceae</taxon>
        <taxon>Govanella</taxon>
    </lineage>
</organism>
<name>A0A9X3TWY3_9PROT</name>